<dbReference type="STRING" id="1801990.A2V69_03515"/>
<dbReference type="EMBL" id="MHMT01000029">
    <property type="protein sequence ID" value="OGZ31950.1"/>
    <property type="molecule type" value="Genomic_DNA"/>
</dbReference>
<proteinExistence type="predicted"/>
<accession>A0A1G2F2S8</accession>
<feature type="transmembrane region" description="Helical" evidence="1">
    <location>
        <begin position="20"/>
        <end position="37"/>
    </location>
</feature>
<comment type="caution">
    <text evidence="2">The sequence shown here is derived from an EMBL/GenBank/DDBJ whole genome shotgun (WGS) entry which is preliminary data.</text>
</comment>
<feature type="transmembrane region" description="Helical" evidence="1">
    <location>
        <begin position="117"/>
        <end position="136"/>
    </location>
</feature>
<evidence type="ECO:0000313" key="3">
    <source>
        <dbReference type="Proteomes" id="UP000177810"/>
    </source>
</evidence>
<dbReference type="Proteomes" id="UP000177810">
    <property type="component" value="Unassembled WGS sequence"/>
</dbReference>
<protein>
    <submittedName>
        <fullName evidence="2">Uncharacterized protein</fullName>
    </submittedName>
</protein>
<reference evidence="2 3" key="1">
    <citation type="journal article" date="2016" name="Nat. Commun.">
        <title>Thousands of microbial genomes shed light on interconnected biogeochemical processes in an aquifer system.</title>
        <authorList>
            <person name="Anantharaman K."/>
            <person name="Brown C.T."/>
            <person name="Hug L.A."/>
            <person name="Sharon I."/>
            <person name="Castelle C.J."/>
            <person name="Probst A.J."/>
            <person name="Thomas B.C."/>
            <person name="Singh A."/>
            <person name="Wilkins M.J."/>
            <person name="Karaoz U."/>
            <person name="Brodie E.L."/>
            <person name="Williams K.H."/>
            <person name="Hubbard S.S."/>
            <person name="Banfield J.F."/>
        </authorList>
    </citation>
    <scope>NUCLEOTIDE SEQUENCE [LARGE SCALE GENOMIC DNA]</scope>
</reference>
<keyword evidence="1" id="KW-0472">Membrane</keyword>
<gene>
    <name evidence="2" type="ORF">A2V69_03515</name>
</gene>
<organism evidence="2 3">
    <name type="scientific">Candidatus Portnoybacteria bacterium RBG_13_40_8</name>
    <dbReference type="NCBI Taxonomy" id="1801990"/>
    <lineage>
        <taxon>Bacteria</taxon>
        <taxon>Candidatus Portnoyibacteriota</taxon>
    </lineage>
</organism>
<evidence type="ECO:0000313" key="2">
    <source>
        <dbReference type="EMBL" id="OGZ31950.1"/>
    </source>
</evidence>
<keyword evidence="1" id="KW-1133">Transmembrane helix</keyword>
<feature type="transmembrane region" description="Helical" evidence="1">
    <location>
        <begin position="43"/>
        <end position="60"/>
    </location>
</feature>
<evidence type="ECO:0000256" key="1">
    <source>
        <dbReference type="SAM" id="Phobius"/>
    </source>
</evidence>
<name>A0A1G2F2S8_9BACT</name>
<keyword evidence="1" id="KW-0812">Transmembrane</keyword>
<sequence>MNFIKHLEEKNIIIHEEIEILGVFVPFYLLACVLFYYNLSWFAWSFLIISIGAMCNLYVIDYNNLSMPTLPRKGEGLVELEQLNPGRRICVFGPETKLKWLADRFRIGIKYYSLGDLLLYAGAFFTGLLAIIILATKFKI</sequence>
<dbReference type="InterPro" id="IPR035168">
    <property type="entry name" value="DUF5317"/>
</dbReference>
<dbReference type="AlphaFoldDB" id="A0A1G2F2S8"/>
<dbReference type="Pfam" id="PF17248">
    <property type="entry name" value="DUF5317"/>
    <property type="match status" value="1"/>
</dbReference>